<proteinExistence type="predicted"/>
<feature type="region of interest" description="Disordered" evidence="1">
    <location>
        <begin position="62"/>
        <end position="99"/>
    </location>
</feature>
<name>R7UQI4_CAPTE</name>
<reference evidence="3" key="3">
    <citation type="submission" date="2015-06" db="UniProtKB">
        <authorList>
            <consortium name="EnsemblMetazoa"/>
        </authorList>
    </citation>
    <scope>IDENTIFICATION</scope>
</reference>
<dbReference type="EMBL" id="KB301364">
    <property type="protein sequence ID" value="ELU05666.1"/>
    <property type="molecule type" value="Genomic_DNA"/>
</dbReference>
<sequence>MANIRGYKFLLIRESDFLTMKKRSRDGKCGFEIAIEPQSPTRKLGFAMFTLRVLASNKLKKQNKNKRLTDSAVPTLSDLPDHLQKTSQPRATATSKRAAEPLSVQGLEQQSLRQSFQGSLPSLDFALRSSCFHEEDVALDVIEDNLSEHFSSELYAILAQNIVTYICGWVVKKIFEVHQV</sequence>
<dbReference type="HOGENOM" id="CLU_1497628_0_0_1"/>
<dbReference type="AlphaFoldDB" id="R7UQI4"/>
<evidence type="ECO:0000313" key="3">
    <source>
        <dbReference type="EnsemblMetazoa" id="CapteP217515"/>
    </source>
</evidence>
<feature type="compositionally biased region" description="Polar residues" evidence="1">
    <location>
        <begin position="85"/>
        <end position="95"/>
    </location>
</feature>
<dbReference type="Proteomes" id="UP000014760">
    <property type="component" value="Unassembled WGS sequence"/>
</dbReference>
<keyword evidence="4" id="KW-1185">Reference proteome</keyword>
<dbReference type="EMBL" id="AMQN01001321">
    <property type="status" value="NOT_ANNOTATED_CDS"/>
    <property type="molecule type" value="Genomic_DNA"/>
</dbReference>
<organism evidence="2">
    <name type="scientific">Capitella teleta</name>
    <name type="common">Polychaete worm</name>
    <dbReference type="NCBI Taxonomy" id="283909"/>
    <lineage>
        <taxon>Eukaryota</taxon>
        <taxon>Metazoa</taxon>
        <taxon>Spiralia</taxon>
        <taxon>Lophotrochozoa</taxon>
        <taxon>Annelida</taxon>
        <taxon>Polychaeta</taxon>
        <taxon>Sedentaria</taxon>
        <taxon>Scolecida</taxon>
        <taxon>Capitellidae</taxon>
        <taxon>Capitella</taxon>
    </lineage>
</organism>
<evidence type="ECO:0000313" key="2">
    <source>
        <dbReference type="EMBL" id="ELU05666.1"/>
    </source>
</evidence>
<accession>R7UQI4</accession>
<evidence type="ECO:0000313" key="4">
    <source>
        <dbReference type="Proteomes" id="UP000014760"/>
    </source>
</evidence>
<reference evidence="2 4" key="2">
    <citation type="journal article" date="2013" name="Nature">
        <title>Insights into bilaterian evolution from three spiralian genomes.</title>
        <authorList>
            <person name="Simakov O."/>
            <person name="Marletaz F."/>
            <person name="Cho S.J."/>
            <person name="Edsinger-Gonzales E."/>
            <person name="Havlak P."/>
            <person name="Hellsten U."/>
            <person name="Kuo D.H."/>
            <person name="Larsson T."/>
            <person name="Lv J."/>
            <person name="Arendt D."/>
            <person name="Savage R."/>
            <person name="Osoegawa K."/>
            <person name="de Jong P."/>
            <person name="Grimwood J."/>
            <person name="Chapman J.A."/>
            <person name="Shapiro H."/>
            <person name="Aerts A."/>
            <person name="Otillar R.P."/>
            <person name="Terry A.Y."/>
            <person name="Boore J.L."/>
            <person name="Grigoriev I.V."/>
            <person name="Lindberg D.R."/>
            <person name="Seaver E.C."/>
            <person name="Weisblat D.A."/>
            <person name="Putnam N.H."/>
            <person name="Rokhsar D.S."/>
        </authorList>
    </citation>
    <scope>NUCLEOTIDE SEQUENCE</scope>
    <source>
        <strain evidence="2 4">I ESC-2004</strain>
    </source>
</reference>
<evidence type="ECO:0000256" key="1">
    <source>
        <dbReference type="SAM" id="MobiDB-lite"/>
    </source>
</evidence>
<gene>
    <name evidence="2" type="ORF">CAPTEDRAFT_217515</name>
</gene>
<dbReference type="OrthoDB" id="7312725at2759"/>
<dbReference type="EnsemblMetazoa" id="CapteT217515">
    <property type="protein sequence ID" value="CapteP217515"/>
    <property type="gene ID" value="CapteG217515"/>
</dbReference>
<reference evidence="4" key="1">
    <citation type="submission" date="2012-12" db="EMBL/GenBank/DDBJ databases">
        <authorList>
            <person name="Hellsten U."/>
            <person name="Grimwood J."/>
            <person name="Chapman J.A."/>
            <person name="Shapiro H."/>
            <person name="Aerts A."/>
            <person name="Otillar R.P."/>
            <person name="Terry A.Y."/>
            <person name="Boore J.L."/>
            <person name="Simakov O."/>
            <person name="Marletaz F."/>
            <person name="Cho S.-J."/>
            <person name="Edsinger-Gonzales E."/>
            <person name="Havlak P."/>
            <person name="Kuo D.-H."/>
            <person name="Larsson T."/>
            <person name="Lv J."/>
            <person name="Arendt D."/>
            <person name="Savage R."/>
            <person name="Osoegawa K."/>
            <person name="de Jong P."/>
            <person name="Lindberg D.R."/>
            <person name="Seaver E.C."/>
            <person name="Weisblat D.A."/>
            <person name="Putnam N.H."/>
            <person name="Grigoriev I.V."/>
            <person name="Rokhsar D.S."/>
        </authorList>
    </citation>
    <scope>NUCLEOTIDE SEQUENCE</scope>
    <source>
        <strain evidence="4">I ESC-2004</strain>
    </source>
</reference>
<protein>
    <submittedName>
        <fullName evidence="2 3">Uncharacterized protein</fullName>
    </submittedName>
</protein>